<reference evidence="18" key="1">
    <citation type="journal article" date="2013" name="Nat. Genet.">
        <title>The draft genomes of soft-shell turtle and green sea turtle yield insights into the development and evolution of the turtle-specific body plan.</title>
        <authorList>
            <person name="Wang Z."/>
            <person name="Pascual-Anaya J."/>
            <person name="Zadissa A."/>
            <person name="Li W."/>
            <person name="Niimura Y."/>
            <person name="Huang Z."/>
            <person name="Li C."/>
            <person name="White S."/>
            <person name="Xiong Z."/>
            <person name="Fang D."/>
            <person name="Wang B."/>
            <person name="Ming Y."/>
            <person name="Chen Y."/>
            <person name="Zheng Y."/>
            <person name="Kuraku S."/>
            <person name="Pignatelli M."/>
            <person name="Herrero J."/>
            <person name="Beal K."/>
            <person name="Nozawa M."/>
            <person name="Li Q."/>
            <person name="Wang J."/>
            <person name="Zhang H."/>
            <person name="Yu L."/>
            <person name="Shigenobu S."/>
            <person name="Wang J."/>
            <person name="Liu J."/>
            <person name="Flicek P."/>
            <person name="Searle S."/>
            <person name="Wang J."/>
            <person name="Kuratani S."/>
            <person name="Yin Y."/>
            <person name="Aken B."/>
            <person name="Zhang G."/>
            <person name="Irie N."/>
        </authorList>
    </citation>
    <scope>NUCLEOTIDE SEQUENCE [LARGE SCALE GENOMIC DNA]</scope>
</reference>
<comment type="pathway">
    <text evidence="13">Phospholipid metabolism.</text>
</comment>
<dbReference type="InterPro" id="IPR002123">
    <property type="entry name" value="Plipid/glycerol_acylTrfase"/>
</dbReference>
<feature type="domain" description="CBM21" evidence="16">
    <location>
        <begin position="170"/>
        <end position="278"/>
    </location>
</feature>
<dbReference type="SMART" id="SM00563">
    <property type="entry name" value="PlsC"/>
    <property type="match status" value="1"/>
</dbReference>
<keyword evidence="9 15" id="KW-0472">Membrane</keyword>
<comment type="pathway">
    <text evidence="2">Lipid metabolism.</text>
</comment>
<dbReference type="InterPro" id="IPR038175">
    <property type="entry name" value="CBM21_dom_sf"/>
</dbReference>
<dbReference type="Pfam" id="PF01553">
    <property type="entry name" value="Acyltransferase"/>
    <property type="match status" value="1"/>
</dbReference>
<evidence type="ECO:0000256" key="2">
    <source>
        <dbReference type="ARBA" id="ARBA00005189"/>
    </source>
</evidence>
<feature type="transmembrane region" description="Helical" evidence="15">
    <location>
        <begin position="547"/>
        <end position="568"/>
    </location>
</feature>
<dbReference type="PANTHER" id="PTHR23063">
    <property type="entry name" value="PHOSPHOLIPID ACYLTRANSFERASE"/>
    <property type="match status" value="1"/>
</dbReference>
<evidence type="ECO:0000256" key="14">
    <source>
        <dbReference type="SAM" id="MobiDB-lite"/>
    </source>
</evidence>
<comment type="similarity">
    <text evidence="3">Belongs to the 1-acyl-sn-glycerol-3-phosphate acyltransferase family.</text>
</comment>
<dbReference type="AlphaFoldDB" id="M7B1H0"/>
<dbReference type="Pfam" id="PF03370">
    <property type="entry name" value="CBM_21"/>
    <property type="match status" value="1"/>
</dbReference>
<dbReference type="PANTHER" id="PTHR23063:SF37">
    <property type="entry name" value="GLYCEROL-3-PHOSPHATE ACYLTRANSFERASE 4"/>
    <property type="match status" value="1"/>
</dbReference>
<keyword evidence="12 17" id="KW-0012">Acyltransferase</keyword>
<dbReference type="Gene3D" id="2.60.40.2440">
    <property type="entry name" value="Carbohydrate binding type-21 domain"/>
    <property type="match status" value="1"/>
</dbReference>
<protein>
    <submittedName>
        <fullName evidence="17">Glycerol-3-phosphate acyltransferase 4</fullName>
    </submittedName>
</protein>
<gene>
    <name evidence="17" type="ORF">UY3_11162</name>
</gene>
<evidence type="ECO:0000313" key="17">
    <source>
        <dbReference type="EMBL" id="EMP31716.1"/>
    </source>
</evidence>
<keyword evidence="8" id="KW-0443">Lipid metabolism</keyword>
<evidence type="ECO:0000256" key="3">
    <source>
        <dbReference type="ARBA" id="ARBA00008655"/>
    </source>
</evidence>
<evidence type="ECO:0000256" key="9">
    <source>
        <dbReference type="ARBA" id="ARBA00023136"/>
    </source>
</evidence>
<keyword evidence="5 17" id="KW-0808">Transferase</keyword>
<dbReference type="GO" id="GO:0008654">
    <property type="term" value="P:phospholipid biosynthetic process"/>
    <property type="evidence" value="ECO:0007669"/>
    <property type="project" value="UniProtKB-KW"/>
</dbReference>
<dbReference type="EMBL" id="KB544019">
    <property type="protein sequence ID" value="EMP31716.1"/>
    <property type="molecule type" value="Genomic_DNA"/>
</dbReference>
<dbReference type="InterPro" id="IPR045252">
    <property type="entry name" value="LPCAT1-like"/>
</dbReference>
<comment type="subcellular location">
    <subcellularLocation>
        <location evidence="1">Membrane</location>
    </subcellularLocation>
</comment>
<keyword evidence="7 15" id="KW-1133">Transmembrane helix</keyword>
<evidence type="ECO:0000256" key="7">
    <source>
        <dbReference type="ARBA" id="ARBA00022989"/>
    </source>
</evidence>
<dbReference type="GO" id="GO:0019432">
    <property type="term" value="P:triglyceride biosynthetic process"/>
    <property type="evidence" value="ECO:0007669"/>
    <property type="project" value="TreeGrafter"/>
</dbReference>
<proteinExistence type="inferred from homology"/>
<dbReference type="Proteomes" id="UP000031443">
    <property type="component" value="Unassembled WGS sequence"/>
</dbReference>
<name>M7B1H0_CHEMY</name>
<keyword evidence="18" id="KW-1185">Reference proteome</keyword>
<evidence type="ECO:0000256" key="8">
    <source>
        <dbReference type="ARBA" id="ARBA00023098"/>
    </source>
</evidence>
<keyword evidence="11" id="KW-1208">Phospholipid metabolism</keyword>
<evidence type="ECO:0000256" key="11">
    <source>
        <dbReference type="ARBA" id="ARBA00023264"/>
    </source>
</evidence>
<keyword evidence="4" id="KW-0444">Lipid biosynthesis</keyword>
<dbReference type="CDD" id="cd07991">
    <property type="entry name" value="LPLAT_LPCAT1-like"/>
    <property type="match status" value="1"/>
</dbReference>
<dbReference type="GO" id="GO:0005783">
    <property type="term" value="C:endoplasmic reticulum"/>
    <property type="evidence" value="ECO:0007669"/>
    <property type="project" value="TreeGrafter"/>
</dbReference>
<evidence type="ECO:0000256" key="12">
    <source>
        <dbReference type="ARBA" id="ARBA00023315"/>
    </source>
</evidence>
<evidence type="ECO:0000256" key="13">
    <source>
        <dbReference type="ARBA" id="ARBA00025707"/>
    </source>
</evidence>
<feature type="transmembrane region" description="Helical" evidence="15">
    <location>
        <begin position="523"/>
        <end position="541"/>
    </location>
</feature>
<evidence type="ECO:0000313" key="18">
    <source>
        <dbReference type="Proteomes" id="UP000031443"/>
    </source>
</evidence>
<dbReference type="eggNOG" id="KOG2898">
    <property type="taxonomic scope" value="Eukaryota"/>
</dbReference>
<evidence type="ECO:0000256" key="6">
    <source>
        <dbReference type="ARBA" id="ARBA00022692"/>
    </source>
</evidence>
<evidence type="ECO:0000256" key="15">
    <source>
        <dbReference type="SAM" id="Phobius"/>
    </source>
</evidence>
<evidence type="ECO:0000256" key="5">
    <source>
        <dbReference type="ARBA" id="ARBA00022679"/>
    </source>
</evidence>
<feature type="region of interest" description="Disordered" evidence="14">
    <location>
        <begin position="74"/>
        <end position="97"/>
    </location>
</feature>
<keyword evidence="10" id="KW-0594">Phospholipid biosynthesis</keyword>
<accession>M7B1H0</accession>
<dbReference type="GO" id="GO:0016020">
    <property type="term" value="C:membrane"/>
    <property type="evidence" value="ECO:0007669"/>
    <property type="project" value="UniProtKB-SubCell"/>
</dbReference>
<dbReference type="GO" id="GO:0004366">
    <property type="term" value="F:glycerol-3-phosphate O-acyltransferase activity"/>
    <property type="evidence" value="ECO:0007669"/>
    <property type="project" value="TreeGrafter"/>
</dbReference>
<organism evidence="17 18">
    <name type="scientific">Chelonia mydas</name>
    <name type="common">Green sea-turtle</name>
    <name type="synonym">Chelonia agassizi</name>
    <dbReference type="NCBI Taxonomy" id="8469"/>
    <lineage>
        <taxon>Eukaryota</taxon>
        <taxon>Metazoa</taxon>
        <taxon>Chordata</taxon>
        <taxon>Craniata</taxon>
        <taxon>Vertebrata</taxon>
        <taxon>Euteleostomi</taxon>
        <taxon>Archelosauria</taxon>
        <taxon>Testudinata</taxon>
        <taxon>Testudines</taxon>
        <taxon>Cryptodira</taxon>
        <taxon>Durocryptodira</taxon>
        <taxon>Americhelydia</taxon>
        <taxon>Chelonioidea</taxon>
        <taxon>Cheloniidae</taxon>
        <taxon>Chelonia</taxon>
    </lineage>
</organism>
<evidence type="ECO:0000259" key="16">
    <source>
        <dbReference type="PROSITE" id="PS51159"/>
    </source>
</evidence>
<evidence type="ECO:0000256" key="10">
    <source>
        <dbReference type="ARBA" id="ARBA00023209"/>
    </source>
</evidence>
<dbReference type="PROSITE" id="PS51159">
    <property type="entry name" value="CBM21"/>
    <property type="match status" value="1"/>
</dbReference>
<feature type="compositionally biased region" description="Basic and acidic residues" evidence="14">
    <location>
        <begin position="87"/>
        <end position="96"/>
    </location>
</feature>
<dbReference type="InterPro" id="IPR005036">
    <property type="entry name" value="CBM21_dom"/>
</dbReference>
<sequence length="823" mass="93149">MSPGPARYLLLFSALLPPGYTPNPMSVLLSRLFQVFSTPPAMPVDFAMRLCLTHSPPIRKLLNSYEELRGGRGRKPLRSCLNQKPSAELEQRDSAKGSRSKKKRVVFADMKGLSLTAVRFFSKIEEDLCDLQQALSDLTCLRPKLRDPHLETKKYTLDFPQPSADYMAFRSHLHTNLICLENCLIQERSLSGTIKVRNIGYEKKVHVRITFDSWRSFRDVCCQYMHSTYGPTDADTFSFSITLPKASSLHGAIEFCVSFQCGQKTYWDNNNGSNYKVRHMSSSSPPSTFSQLARGSSVAGEHLGPSKAAALVLSHWQTWRRLENHGPYCLQSSERPAVVVQSVTGACRLLQHSAPQGRRALALPGPSIMFLLLPFDSLVVNLLGISLTVLFTLLLVFIIVPAIFGVSFGIRRIYMKTLLKIFRWATLRIERGAKEKNHPLYKPYVNGIIAKEPTSLEEEIKEIRRSGSSKALDTPEFELSDIFYFCRKGIETIMDDEVTKRFSAEELESWNLLSRTNYNFQYISLRLTVLWGLGVLIRYCFLLPLRIALAFTGISLLVVGTTVVGYLPSGRWKEFLSKHVHLMCYRICVRALTAIITYHDQENRPRNGGICVANHTSPIDVIILASDGYYAMVGQIHGGLMGVIQRAVVKACPHVWFERSEVKDRHLVAKRLTEHVQDKSKLPILIFPEGTCINNTSVMMFKKGSFEIGATVYPVAIKYDPQFGDAFWNSSKYGMVTYLLRMMTSWAIVCSVWYLPPMTREPEEDAVQFANRVKSAIARQGGLVDLLWDGGLKREKVKDTFKEEQQKLYSKTIVGNHEDRSRS</sequence>
<keyword evidence="6 15" id="KW-0812">Transmembrane</keyword>
<dbReference type="SUPFAM" id="SSF69593">
    <property type="entry name" value="Glycerol-3-phosphate (1)-acyltransferase"/>
    <property type="match status" value="1"/>
</dbReference>
<evidence type="ECO:0000256" key="4">
    <source>
        <dbReference type="ARBA" id="ARBA00022516"/>
    </source>
</evidence>
<feature type="transmembrane region" description="Helical" evidence="15">
    <location>
        <begin position="389"/>
        <end position="410"/>
    </location>
</feature>
<evidence type="ECO:0000256" key="1">
    <source>
        <dbReference type="ARBA" id="ARBA00004370"/>
    </source>
</evidence>
<dbReference type="STRING" id="8469.M7B1H0"/>